<accession>A0A285B1P9</accession>
<keyword evidence="2" id="KW-1133">Transmembrane helix</keyword>
<dbReference type="AlphaFoldDB" id="A0A285B1P9"/>
<feature type="region of interest" description="Disordered" evidence="1">
    <location>
        <begin position="44"/>
        <end position="73"/>
    </location>
</feature>
<keyword evidence="2" id="KW-0472">Membrane</keyword>
<feature type="transmembrane region" description="Helical" evidence="2">
    <location>
        <begin position="19"/>
        <end position="37"/>
    </location>
</feature>
<proteinExistence type="predicted"/>
<dbReference type="Proteomes" id="UP000220639">
    <property type="component" value="Unassembled WGS sequence"/>
</dbReference>
<evidence type="ECO:0000256" key="2">
    <source>
        <dbReference type="SAM" id="Phobius"/>
    </source>
</evidence>
<name>A0A285B1P9_9ENTR</name>
<keyword evidence="2" id="KW-0812">Transmembrane</keyword>
<sequence length="73" mass="7820">MLNGKADALLLGDNGRHRFVPLGCVLQIAFAIGFYFITVKDKHDSSHTAENGGSVAKNKAPHKRGLRTTGGEN</sequence>
<evidence type="ECO:0000256" key="1">
    <source>
        <dbReference type="SAM" id="MobiDB-lite"/>
    </source>
</evidence>
<reference evidence="4" key="1">
    <citation type="submission" date="2017-08" db="EMBL/GenBank/DDBJ databases">
        <authorList>
            <person name="Brisse S."/>
        </authorList>
    </citation>
    <scope>NUCLEOTIDE SEQUENCE [LARGE SCALE GENOMIC DNA]</scope>
    <source>
        <strain evidence="4">06D021</strain>
    </source>
</reference>
<organism evidence="3 4">
    <name type="scientific">Klebsiella grimontii</name>
    <dbReference type="NCBI Taxonomy" id="2058152"/>
    <lineage>
        <taxon>Bacteria</taxon>
        <taxon>Pseudomonadati</taxon>
        <taxon>Pseudomonadota</taxon>
        <taxon>Gammaproteobacteria</taxon>
        <taxon>Enterobacterales</taxon>
        <taxon>Enterobacteriaceae</taxon>
        <taxon>Klebsiella/Raoultella group</taxon>
        <taxon>Klebsiella</taxon>
    </lineage>
</organism>
<dbReference type="EMBL" id="FZTC01000017">
    <property type="protein sequence ID" value="SNU34847.1"/>
    <property type="molecule type" value="Genomic_DNA"/>
</dbReference>
<evidence type="ECO:0000313" key="4">
    <source>
        <dbReference type="Proteomes" id="UP000220639"/>
    </source>
</evidence>
<evidence type="ECO:0000313" key="3">
    <source>
        <dbReference type="EMBL" id="SNU34847.1"/>
    </source>
</evidence>
<protein>
    <submittedName>
        <fullName evidence="3">Uncharacterized protein</fullName>
    </submittedName>
</protein>
<gene>
    <name evidence="3" type="ORF">KOSB73_240014</name>
</gene>